<reference evidence="10" key="1">
    <citation type="submission" date="2022-10" db="EMBL/GenBank/DDBJ databases">
        <title>Tapping the CABI collections for fungal endophytes: first genome assemblies for Collariella, Neodidymelliopsis, Ascochyta clinopodiicola, Didymella pomorum, Didymosphaeria variabile, Neocosmospora piperis and Neocucurbitaria cava.</title>
        <authorList>
            <person name="Hill R."/>
        </authorList>
    </citation>
    <scope>NUCLEOTIDE SEQUENCE</scope>
    <source>
        <strain evidence="10">IMI 355082</strain>
    </source>
</reference>
<dbReference type="InterPro" id="IPR036388">
    <property type="entry name" value="WH-like_DNA-bd_sf"/>
</dbReference>
<feature type="compositionally biased region" description="Low complexity" evidence="7">
    <location>
        <begin position="57"/>
        <end position="67"/>
    </location>
</feature>
<evidence type="ECO:0000313" key="11">
    <source>
        <dbReference type="Proteomes" id="UP001140453"/>
    </source>
</evidence>
<feature type="domain" description="FHA" evidence="8">
    <location>
        <begin position="133"/>
        <end position="199"/>
    </location>
</feature>
<dbReference type="PANTHER" id="PTHR45881:SF1">
    <property type="entry name" value="FORK HEAD PROTEIN HOMOLOG 2"/>
    <property type="match status" value="1"/>
</dbReference>
<feature type="compositionally biased region" description="Polar residues" evidence="7">
    <location>
        <begin position="562"/>
        <end position="576"/>
    </location>
</feature>
<feature type="region of interest" description="Disordered" evidence="7">
    <location>
        <begin position="428"/>
        <end position="536"/>
    </location>
</feature>
<sequence>MVSPSKRTQRARRDSTRKDLVSDHLDDSSPSRPAKRRKKTELPPPSPRDLVPDEPESSVAADSSLLADDSESHGKTFDVVVEKVAEHLEAPKDQFIQAAKDNANSRLSAEDGINAFAKIVGLGWTFYVKRTTINFGRTSDTPQPAYANNDEEFVHVDLGPSKLISRRHATIFFSSDYNNGSWILEVRGRNGIRLNTVAQPLAAIQPLSSGDVLEISGIEMMIVLPEQEPLTIHDTYLRRAGLSEKDLPTPLDDARANRPSSTAGRPSSSQSAYQARQGRGGQQAIAPAPPNYKRPGTPPSVRNKTPAAAKTSPSKGSTTGSMILSTNDMDLSLDENKGIKPQYSYAQMITQAIMSTAEEKLNLNGIYTYIMNNYAYYRHQQPSGWQNSIRHNLSLNKAFEKVARSTDEPGKGMKWQITAECHDEMISNAWKGGRGGHRGSSNPASPNHLNYITQGPRDMAVKEPSTLRKRKVSPSGSPQPRSALRISHMTPDRTRRLQSDDTAEIGDGSPLPRHRQNATASHSVTEDTPRSPLLTSSYLQDDGLSLVTPAPLKMHPRLAPPSTAQRPSQHMPTSSPAPFWKFAEYGSTPIRPLADISPSKGLGTIPQSSSPPQPLKSPAGSPTQNGRPGTAGTVGTAGTITQESFKNEDPEDEEEGIDLTKGFQSISSYHETLNASLSKSSYASVNGSKS</sequence>
<dbReference type="InterPro" id="IPR000253">
    <property type="entry name" value="FHA_dom"/>
</dbReference>
<dbReference type="InterPro" id="IPR018122">
    <property type="entry name" value="TF_fork_head_CS_1"/>
</dbReference>
<dbReference type="PROSITE" id="PS00657">
    <property type="entry name" value="FORK_HEAD_1"/>
    <property type="match status" value="1"/>
</dbReference>
<feature type="compositionally biased region" description="Low complexity" evidence="7">
    <location>
        <begin position="274"/>
        <end position="286"/>
    </location>
</feature>
<feature type="compositionally biased region" description="Pro residues" evidence="7">
    <location>
        <begin position="287"/>
        <end position="298"/>
    </location>
</feature>
<evidence type="ECO:0000256" key="4">
    <source>
        <dbReference type="ARBA" id="ARBA00023163"/>
    </source>
</evidence>
<feature type="region of interest" description="Disordered" evidence="7">
    <location>
        <begin position="551"/>
        <end position="577"/>
    </location>
</feature>
<feature type="region of interest" description="Disordered" evidence="7">
    <location>
        <begin position="243"/>
        <end position="323"/>
    </location>
</feature>
<feature type="compositionally biased region" description="Polar residues" evidence="7">
    <location>
        <begin position="258"/>
        <end position="273"/>
    </location>
</feature>
<dbReference type="InterPro" id="IPR036390">
    <property type="entry name" value="WH_DNA-bd_sf"/>
</dbReference>
<evidence type="ECO:0000313" key="10">
    <source>
        <dbReference type="EMBL" id="KAJ4391768.1"/>
    </source>
</evidence>
<dbReference type="SMART" id="SM00240">
    <property type="entry name" value="FHA"/>
    <property type="match status" value="1"/>
</dbReference>
<feature type="compositionally biased region" description="Low complexity" evidence="7">
    <location>
        <begin position="626"/>
        <end position="641"/>
    </location>
</feature>
<dbReference type="CDD" id="cd00059">
    <property type="entry name" value="FH_FOX"/>
    <property type="match status" value="1"/>
</dbReference>
<organism evidence="10 11">
    <name type="scientific">Gnomoniopsis smithogilvyi</name>
    <dbReference type="NCBI Taxonomy" id="1191159"/>
    <lineage>
        <taxon>Eukaryota</taxon>
        <taxon>Fungi</taxon>
        <taxon>Dikarya</taxon>
        <taxon>Ascomycota</taxon>
        <taxon>Pezizomycotina</taxon>
        <taxon>Sordariomycetes</taxon>
        <taxon>Sordariomycetidae</taxon>
        <taxon>Diaporthales</taxon>
        <taxon>Gnomoniaceae</taxon>
        <taxon>Gnomoniopsis</taxon>
    </lineage>
</organism>
<dbReference type="FunFam" id="1.10.10.10:FF:000030">
    <property type="entry name" value="Forkhead box protein K2"/>
    <property type="match status" value="1"/>
</dbReference>
<dbReference type="InterPro" id="IPR030456">
    <property type="entry name" value="TF_fork_head_CS_2"/>
</dbReference>
<comment type="caution">
    <text evidence="10">The sequence shown here is derived from an EMBL/GenBank/DDBJ whole genome shotgun (WGS) entry which is preliminary data.</text>
</comment>
<dbReference type="EMBL" id="JAPEVB010000003">
    <property type="protein sequence ID" value="KAJ4391768.1"/>
    <property type="molecule type" value="Genomic_DNA"/>
</dbReference>
<feature type="DNA-binding region" description="Fork-head" evidence="6">
    <location>
        <begin position="340"/>
        <end position="428"/>
    </location>
</feature>
<dbReference type="PROSITE" id="PS50039">
    <property type="entry name" value="FORK_HEAD_3"/>
    <property type="match status" value="1"/>
</dbReference>
<feature type="compositionally biased region" description="Basic and acidic residues" evidence="7">
    <location>
        <begin position="243"/>
        <end position="256"/>
    </location>
</feature>
<dbReference type="InterPro" id="IPR001766">
    <property type="entry name" value="Fork_head_dom"/>
</dbReference>
<dbReference type="GO" id="GO:0000978">
    <property type="term" value="F:RNA polymerase II cis-regulatory region sequence-specific DNA binding"/>
    <property type="evidence" value="ECO:0007669"/>
    <property type="project" value="TreeGrafter"/>
</dbReference>
<keyword evidence="5 6" id="KW-0539">Nucleus</keyword>
<dbReference type="OrthoDB" id="5954824at2759"/>
<protein>
    <submittedName>
        <fullName evidence="10">Transcription factor</fullName>
    </submittedName>
</protein>
<dbReference type="SUPFAM" id="SSF46785">
    <property type="entry name" value="Winged helix' DNA-binding domain"/>
    <property type="match status" value="1"/>
</dbReference>
<gene>
    <name evidence="10" type="primary">FKH2</name>
    <name evidence="10" type="ORF">N0V93_005388</name>
</gene>
<dbReference type="AlphaFoldDB" id="A0A9W8YUA4"/>
<feature type="region of interest" description="Disordered" evidence="7">
    <location>
        <begin position="1"/>
        <end position="72"/>
    </location>
</feature>
<evidence type="ECO:0000259" key="9">
    <source>
        <dbReference type="PROSITE" id="PS50039"/>
    </source>
</evidence>
<keyword evidence="4" id="KW-0804">Transcription</keyword>
<dbReference type="PANTHER" id="PTHR45881">
    <property type="entry name" value="CHECKPOINT SUPPRESSOR 1-LIKE, ISOFORM A-RELATED"/>
    <property type="match status" value="1"/>
</dbReference>
<evidence type="ECO:0000259" key="8">
    <source>
        <dbReference type="PROSITE" id="PS50006"/>
    </source>
</evidence>
<dbReference type="Gene3D" id="1.10.10.10">
    <property type="entry name" value="Winged helix-like DNA-binding domain superfamily/Winged helix DNA-binding domain"/>
    <property type="match status" value="1"/>
</dbReference>
<feature type="compositionally biased region" description="Basic and acidic residues" evidence="7">
    <location>
        <begin position="11"/>
        <end position="29"/>
    </location>
</feature>
<comment type="subcellular location">
    <subcellularLocation>
        <location evidence="1 6">Nucleus</location>
    </subcellularLocation>
</comment>
<feature type="region of interest" description="Disordered" evidence="7">
    <location>
        <begin position="591"/>
        <end position="656"/>
    </location>
</feature>
<dbReference type="InterPro" id="IPR008984">
    <property type="entry name" value="SMAD_FHA_dom_sf"/>
</dbReference>
<keyword evidence="3 6" id="KW-0238">DNA-binding</keyword>
<dbReference type="SUPFAM" id="SSF49879">
    <property type="entry name" value="SMAD/FHA domain"/>
    <property type="match status" value="1"/>
</dbReference>
<proteinExistence type="predicted"/>
<evidence type="ECO:0000256" key="5">
    <source>
        <dbReference type="ARBA" id="ARBA00023242"/>
    </source>
</evidence>
<feature type="domain" description="Fork-head" evidence="9">
    <location>
        <begin position="340"/>
        <end position="428"/>
    </location>
</feature>
<dbReference type="Proteomes" id="UP001140453">
    <property type="component" value="Unassembled WGS sequence"/>
</dbReference>
<evidence type="ECO:0000256" key="6">
    <source>
        <dbReference type="PROSITE-ProRule" id="PRU00089"/>
    </source>
</evidence>
<dbReference type="Gene3D" id="2.60.200.20">
    <property type="match status" value="1"/>
</dbReference>
<dbReference type="Pfam" id="PF00250">
    <property type="entry name" value="Forkhead"/>
    <property type="match status" value="1"/>
</dbReference>
<dbReference type="SMART" id="SM00339">
    <property type="entry name" value="FH"/>
    <property type="match status" value="1"/>
</dbReference>
<feature type="compositionally biased region" description="Basic and acidic residues" evidence="7">
    <location>
        <begin position="490"/>
        <end position="499"/>
    </location>
</feature>
<feature type="compositionally biased region" description="Polar residues" evidence="7">
    <location>
        <begin position="439"/>
        <end position="453"/>
    </location>
</feature>
<dbReference type="GO" id="GO:0005634">
    <property type="term" value="C:nucleus"/>
    <property type="evidence" value="ECO:0007669"/>
    <property type="project" value="UniProtKB-SubCell"/>
</dbReference>
<keyword evidence="11" id="KW-1185">Reference proteome</keyword>
<dbReference type="CDD" id="cd22701">
    <property type="entry name" value="FHA_FKH1-like"/>
    <property type="match status" value="1"/>
</dbReference>
<dbReference type="PROSITE" id="PS50006">
    <property type="entry name" value="FHA_DOMAIN"/>
    <property type="match status" value="1"/>
</dbReference>
<evidence type="ECO:0000256" key="3">
    <source>
        <dbReference type="ARBA" id="ARBA00023125"/>
    </source>
</evidence>
<accession>A0A9W8YUA4</accession>
<keyword evidence="2" id="KW-0805">Transcription regulation</keyword>
<feature type="compositionally biased region" description="Low complexity" evidence="7">
    <location>
        <begin position="306"/>
        <end position="321"/>
    </location>
</feature>
<evidence type="ECO:0000256" key="2">
    <source>
        <dbReference type="ARBA" id="ARBA00023015"/>
    </source>
</evidence>
<evidence type="ECO:0000256" key="7">
    <source>
        <dbReference type="SAM" id="MobiDB-lite"/>
    </source>
</evidence>
<evidence type="ECO:0000256" key="1">
    <source>
        <dbReference type="ARBA" id="ARBA00004123"/>
    </source>
</evidence>
<name>A0A9W8YUA4_9PEZI</name>
<dbReference type="Pfam" id="PF00498">
    <property type="entry name" value="FHA"/>
    <property type="match status" value="1"/>
</dbReference>
<dbReference type="PROSITE" id="PS00658">
    <property type="entry name" value="FORK_HEAD_2"/>
    <property type="match status" value="1"/>
</dbReference>
<dbReference type="GO" id="GO:0000981">
    <property type="term" value="F:DNA-binding transcription factor activity, RNA polymerase II-specific"/>
    <property type="evidence" value="ECO:0007669"/>
    <property type="project" value="TreeGrafter"/>
</dbReference>
<dbReference type="PRINTS" id="PR00053">
    <property type="entry name" value="FORKHEAD"/>
</dbReference>